<dbReference type="Pfam" id="PF00034">
    <property type="entry name" value="Cytochrom_C"/>
    <property type="match status" value="1"/>
</dbReference>
<evidence type="ECO:0000256" key="15">
    <source>
        <dbReference type="PROSITE-ProRule" id="PRU00433"/>
    </source>
</evidence>
<dbReference type="EMBL" id="SJPK01000005">
    <property type="protein sequence ID" value="TWT66516.1"/>
    <property type="molecule type" value="Genomic_DNA"/>
</dbReference>
<keyword evidence="4 15" id="KW-0349">Heme</keyword>
<accession>A0A5C5XTC6</accession>
<dbReference type="InterPro" id="IPR045187">
    <property type="entry name" value="CcO_II"/>
</dbReference>
<feature type="domain" description="Cytochrome oxidase subunit II copper A binding" evidence="17">
    <location>
        <begin position="93"/>
        <end position="208"/>
    </location>
</feature>
<dbReference type="SUPFAM" id="SSF46626">
    <property type="entry name" value="Cytochrome c"/>
    <property type="match status" value="1"/>
</dbReference>
<keyword evidence="9 16" id="KW-1133">Transmembrane helix</keyword>
<feature type="transmembrane region" description="Helical" evidence="16">
    <location>
        <begin position="23"/>
        <end position="47"/>
    </location>
</feature>
<dbReference type="PANTHER" id="PTHR22888:SF9">
    <property type="entry name" value="CYTOCHROME C OXIDASE SUBUNIT 2"/>
    <property type="match status" value="1"/>
</dbReference>
<evidence type="ECO:0000313" key="20">
    <source>
        <dbReference type="Proteomes" id="UP000318053"/>
    </source>
</evidence>
<organism evidence="19 20">
    <name type="scientific">Allorhodopirellula solitaria</name>
    <dbReference type="NCBI Taxonomy" id="2527987"/>
    <lineage>
        <taxon>Bacteria</taxon>
        <taxon>Pseudomonadati</taxon>
        <taxon>Planctomycetota</taxon>
        <taxon>Planctomycetia</taxon>
        <taxon>Pirellulales</taxon>
        <taxon>Pirellulaceae</taxon>
        <taxon>Allorhodopirellula</taxon>
    </lineage>
</organism>
<keyword evidence="3" id="KW-0813">Transport</keyword>
<name>A0A5C5XTC6_9BACT</name>
<dbReference type="AlphaFoldDB" id="A0A5C5XTC6"/>
<comment type="similarity">
    <text evidence="2">Belongs to the cytochrome c oxidase subunit 2 family.</text>
</comment>
<dbReference type="InterPro" id="IPR014222">
    <property type="entry name" value="Cyt_c_oxidase_su2"/>
</dbReference>
<dbReference type="GO" id="GO:0016020">
    <property type="term" value="C:membrane"/>
    <property type="evidence" value="ECO:0007669"/>
    <property type="project" value="UniProtKB-SubCell"/>
</dbReference>
<dbReference type="NCBIfam" id="TIGR02866">
    <property type="entry name" value="CoxB"/>
    <property type="match status" value="1"/>
</dbReference>
<keyword evidence="8" id="KW-0249">Electron transport</keyword>
<dbReference type="InterPro" id="IPR034236">
    <property type="entry name" value="CuRO_CcO_Caa3_II"/>
</dbReference>
<evidence type="ECO:0000259" key="18">
    <source>
        <dbReference type="PROSITE" id="PS51007"/>
    </source>
</evidence>
<comment type="function">
    <text evidence="13">Subunits I and II form the functional core of the enzyme complex. Electrons originating in cytochrome c are transferred via heme a and Cu(A) to the binuclear center formed by heme a3 and Cu(B).</text>
</comment>
<dbReference type="GO" id="GO:0020037">
    <property type="term" value="F:heme binding"/>
    <property type="evidence" value="ECO:0007669"/>
    <property type="project" value="InterPro"/>
</dbReference>
<dbReference type="InterPro" id="IPR009056">
    <property type="entry name" value="Cyt_c-like_dom"/>
</dbReference>
<evidence type="ECO:0000256" key="13">
    <source>
        <dbReference type="ARBA" id="ARBA00024688"/>
    </source>
</evidence>
<evidence type="ECO:0000256" key="7">
    <source>
        <dbReference type="ARBA" id="ARBA00022723"/>
    </source>
</evidence>
<evidence type="ECO:0000259" key="17">
    <source>
        <dbReference type="PROSITE" id="PS50857"/>
    </source>
</evidence>
<evidence type="ECO:0000256" key="2">
    <source>
        <dbReference type="ARBA" id="ARBA00007866"/>
    </source>
</evidence>
<dbReference type="Proteomes" id="UP000318053">
    <property type="component" value="Unassembled WGS sequence"/>
</dbReference>
<dbReference type="GO" id="GO:0042773">
    <property type="term" value="P:ATP synthesis coupled electron transport"/>
    <property type="evidence" value="ECO:0007669"/>
    <property type="project" value="TreeGrafter"/>
</dbReference>
<keyword evidence="11" id="KW-0186">Copper</keyword>
<dbReference type="Pfam" id="PF00116">
    <property type="entry name" value="COX2"/>
    <property type="match status" value="1"/>
</dbReference>
<keyword evidence="5" id="KW-0679">Respiratory chain</keyword>
<dbReference type="GO" id="GO:0004129">
    <property type="term" value="F:cytochrome-c oxidase activity"/>
    <property type="evidence" value="ECO:0007669"/>
    <property type="project" value="InterPro"/>
</dbReference>
<dbReference type="OrthoDB" id="9773456at2"/>
<keyword evidence="19" id="KW-0560">Oxidoreductase</keyword>
<dbReference type="GO" id="GO:0016491">
    <property type="term" value="F:oxidoreductase activity"/>
    <property type="evidence" value="ECO:0007669"/>
    <property type="project" value="UniProtKB-KW"/>
</dbReference>
<sequence>MNISASQSALDFAGKGAERIAELFYWMTGGAIVIWIVVIGLAVYAVMSRRAHPVRMTHWLVIGGGAVIPTITLTALLSYGLAMLPELQEPAPKGSTTIEVAGVRWWWRVNYLDPSGGRIVTANEIYLPVDQPVEFKLTSEDVIHSFWIPSLGGKIDMVPGRTNRLKLHPTREGVFHGVCAEFCGEAHAQMRFRVVVTDQNAFDEWLETQSQASKSSSEMAEGEAMFLSRGCSACHTIRGTSADGMVGPDLTHFGSRLSIAAGVLDNTPQNLARWLVDTHGVKPGVEMPAFESLSGEEVDTLVRYLGALQ</sequence>
<evidence type="ECO:0000256" key="3">
    <source>
        <dbReference type="ARBA" id="ARBA00022448"/>
    </source>
</evidence>
<evidence type="ECO:0000256" key="6">
    <source>
        <dbReference type="ARBA" id="ARBA00022692"/>
    </source>
</evidence>
<dbReference type="InterPro" id="IPR002429">
    <property type="entry name" value="CcO_II-like_C"/>
</dbReference>
<keyword evidence="20" id="KW-1185">Reference proteome</keyword>
<gene>
    <name evidence="19" type="primary">ctaC_2</name>
    <name evidence="19" type="ORF">CA85_26130</name>
</gene>
<evidence type="ECO:0000256" key="5">
    <source>
        <dbReference type="ARBA" id="ARBA00022660"/>
    </source>
</evidence>
<dbReference type="CDD" id="cd04213">
    <property type="entry name" value="CuRO_CcO_Caa3_II"/>
    <property type="match status" value="1"/>
</dbReference>
<dbReference type="PROSITE" id="PS00078">
    <property type="entry name" value="COX2"/>
    <property type="match status" value="1"/>
</dbReference>
<dbReference type="GO" id="GO:0005507">
    <property type="term" value="F:copper ion binding"/>
    <property type="evidence" value="ECO:0007669"/>
    <property type="project" value="InterPro"/>
</dbReference>
<dbReference type="PANTHER" id="PTHR22888">
    <property type="entry name" value="CYTOCHROME C OXIDASE, SUBUNIT II"/>
    <property type="match status" value="1"/>
</dbReference>
<evidence type="ECO:0000256" key="4">
    <source>
        <dbReference type="ARBA" id="ARBA00022617"/>
    </source>
</evidence>
<comment type="subcellular location">
    <subcellularLocation>
        <location evidence="1">Membrane</location>
        <topology evidence="1">Multi-pass membrane protein</topology>
    </subcellularLocation>
</comment>
<evidence type="ECO:0000256" key="9">
    <source>
        <dbReference type="ARBA" id="ARBA00022989"/>
    </source>
</evidence>
<proteinExistence type="inferred from homology"/>
<evidence type="ECO:0000256" key="12">
    <source>
        <dbReference type="ARBA" id="ARBA00023136"/>
    </source>
</evidence>
<evidence type="ECO:0000313" key="19">
    <source>
        <dbReference type="EMBL" id="TWT66516.1"/>
    </source>
</evidence>
<dbReference type="InterPro" id="IPR036909">
    <property type="entry name" value="Cyt_c-like_dom_sf"/>
</dbReference>
<evidence type="ECO:0000256" key="14">
    <source>
        <dbReference type="ARBA" id="ARBA00031399"/>
    </source>
</evidence>
<dbReference type="Gene3D" id="2.60.40.420">
    <property type="entry name" value="Cupredoxins - blue copper proteins"/>
    <property type="match status" value="1"/>
</dbReference>
<feature type="domain" description="Cytochrome c" evidence="18">
    <location>
        <begin position="217"/>
        <end position="309"/>
    </location>
</feature>
<evidence type="ECO:0000256" key="1">
    <source>
        <dbReference type="ARBA" id="ARBA00004141"/>
    </source>
</evidence>
<comment type="caution">
    <text evidence="19">The sequence shown here is derived from an EMBL/GenBank/DDBJ whole genome shotgun (WGS) entry which is preliminary data.</text>
</comment>
<evidence type="ECO:0000256" key="11">
    <source>
        <dbReference type="ARBA" id="ARBA00023008"/>
    </source>
</evidence>
<keyword evidence="7 15" id="KW-0479">Metal-binding</keyword>
<keyword evidence="10 15" id="KW-0408">Iron</keyword>
<evidence type="ECO:0000256" key="10">
    <source>
        <dbReference type="ARBA" id="ARBA00023004"/>
    </source>
</evidence>
<evidence type="ECO:0000256" key="8">
    <source>
        <dbReference type="ARBA" id="ARBA00022982"/>
    </source>
</evidence>
<dbReference type="InterPro" id="IPR008972">
    <property type="entry name" value="Cupredoxin"/>
</dbReference>
<protein>
    <recommendedName>
        <fullName evidence="14">Cytochrome aa3 subunit 2</fullName>
    </recommendedName>
</protein>
<dbReference type="SUPFAM" id="SSF49503">
    <property type="entry name" value="Cupredoxins"/>
    <property type="match status" value="1"/>
</dbReference>
<dbReference type="PROSITE" id="PS50857">
    <property type="entry name" value="COX2_CUA"/>
    <property type="match status" value="1"/>
</dbReference>
<reference evidence="19 20" key="1">
    <citation type="submission" date="2019-02" db="EMBL/GenBank/DDBJ databases">
        <title>Deep-cultivation of Planctomycetes and their phenomic and genomic characterization uncovers novel biology.</title>
        <authorList>
            <person name="Wiegand S."/>
            <person name="Jogler M."/>
            <person name="Boedeker C."/>
            <person name="Pinto D."/>
            <person name="Vollmers J."/>
            <person name="Rivas-Marin E."/>
            <person name="Kohn T."/>
            <person name="Peeters S.H."/>
            <person name="Heuer A."/>
            <person name="Rast P."/>
            <person name="Oberbeckmann S."/>
            <person name="Bunk B."/>
            <person name="Jeske O."/>
            <person name="Meyerdierks A."/>
            <person name="Storesund J.E."/>
            <person name="Kallscheuer N."/>
            <person name="Luecker S."/>
            <person name="Lage O.M."/>
            <person name="Pohl T."/>
            <person name="Merkel B.J."/>
            <person name="Hornburger P."/>
            <person name="Mueller R.-W."/>
            <person name="Bruemmer F."/>
            <person name="Labrenz M."/>
            <person name="Spormann A.M."/>
            <person name="Op Den Camp H."/>
            <person name="Overmann J."/>
            <person name="Amann R."/>
            <person name="Jetten M.S.M."/>
            <person name="Mascher T."/>
            <person name="Medema M.H."/>
            <person name="Devos D.P."/>
            <person name="Kaster A.-K."/>
            <person name="Ovreas L."/>
            <person name="Rohde M."/>
            <person name="Galperin M.Y."/>
            <person name="Jogler C."/>
        </authorList>
    </citation>
    <scope>NUCLEOTIDE SEQUENCE [LARGE SCALE GENOMIC DNA]</scope>
    <source>
        <strain evidence="19 20">CA85</strain>
    </source>
</reference>
<feature type="transmembrane region" description="Helical" evidence="16">
    <location>
        <begin position="59"/>
        <end position="82"/>
    </location>
</feature>
<dbReference type="InterPro" id="IPR001505">
    <property type="entry name" value="Copper_CuA"/>
</dbReference>
<evidence type="ECO:0000256" key="16">
    <source>
        <dbReference type="SAM" id="Phobius"/>
    </source>
</evidence>
<dbReference type="PROSITE" id="PS51007">
    <property type="entry name" value="CYTC"/>
    <property type="match status" value="1"/>
</dbReference>
<keyword evidence="6 16" id="KW-0812">Transmembrane</keyword>
<keyword evidence="12 16" id="KW-0472">Membrane</keyword>
<dbReference type="RefSeq" id="WP_146391607.1">
    <property type="nucleotide sequence ID" value="NZ_SJPK01000005.1"/>
</dbReference>